<gene>
    <name evidence="1" type="ORF">PILCRDRAFT_80616</name>
</gene>
<reference evidence="1 2" key="1">
    <citation type="submission" date="2014-04" db="EMBL/GenBank/DDBJ databases">
        <authorList>
            <consortium name="DOE Joint Genome Institute"/>
            <person name="Kuo A."/>
            <person name="Tarkka M."/>
            <person name="Buscot F."/>
            <person name="Kohler A."/>
            <person name="Nagy L.G."/>
            <person name="Floudas D."/>
            <person name="Copeland A."/>
            <person name="Barry K.W."/>
            <person name="Cichocki N."/>
            <person name="Veneault-Fourrey C."/>
            <person name="LaButti K."/>
            <person name="Lindquist E.A."/>
            <person name="Lipzen A."/>
            <person name="Lundell T."/>
            <person name="Morin E."/>
            <person name="Murat C."/>
            <person name="Sun H."/>
            <person name="Tunlid A."/>
            <person name="Henrissat B."/>
            <person name="Grigoriev I.V."/>
            <person name="Hibbett D.S."/>
            <person name="Martin F."/>
            <person name="Nordberg H.P."/>
            <person name="Cantor M.N."/>
            <person name="Hua S.X."/>
        </authorList>
    </citation>
    <scope>NUCLEOTIDE SEQUENCE [LARGE SCALE GENOMIC DNA]</scope>
    <source>
        <strain evidence="1 2">F 1598</strain>
    </source>
</reference>
<name>A0A0C3AJ53_PILCF</name>
<proteinExistence type="predicted"/>
<feature type="non-terminal residue" evidence="1">
    <location>
        <position position="1"/>
    </location>
</feature>
<dbReference type="OrthoDB" id="2670886at2759"/>
<sequence>RAKRWSEEVALLKEEMRRVLAYFEYKSAWWMERETAEGHQVSLELAEGLQSYARSQAHLQQDMAS</sequence>
<dbReference type="HOGENOM" id="CLU_003703_7_0_1"/>
<keyword evidence="2" id="KW-1185">Reference proteome</keyword>
<dbReference type="Proteomes" id="UP000054166">
    <property type="component" value="Unassembled WGS sequence"/>
</dbReference>
<dbReference type="STRING" id="765440.A0A0C3AJ53"/>
<evidence type="ECO:0000313" key="2">
    <source>
        <dbReference type="Proteomes" id="UP000054166"/>
    </source>
</evidence>
<protein>
    <submittedName>
        <fullName evidence="1">Uncharacterized protein</fullName>
    </submittedName>
</protein>
<dbReference type="AlphaFoldDB" id="A0A0C3AJ53"/>
<accession>A0A0C3AJ53</accession>
<dbReference type="InParanoid" id="A0A0C3AJ53"/>
<reference evidence="2" key="2">
    <citation type="submission" date="2015-01" db="EMBL/GenBank/DDBJ databases">
        <title>Evolutionary Origins and Diversification of the Mycorrhizal Mutualists.</title>
        <authorList>
            <consortium name="DOE Joint Genome Institute"/>
            <consortium name="Mycorrhizal Genomics Consortium"/>
            <person name="Kohler A."/>
            <person name="Kuo A."/>
            <person name="Nagy L.G."/>
            <person name="Floudas D."/>
            <person name="Copeland A."/>
            <person name="Barry K.W."/>
            <person name="Cichocki N."/>
            <person name="Veneault-Fourrey C."/>
            <person name="LaButti K."/>
            <person name="Lindquist E.A."/>
            <person name="Lipzen A."/>
            <person name="Lundell T."/>
            <person name="Morin E."/>
            <person name="Murat C."/>
            <person name="Riley R."/>
            <person name="Ohm R."/>
            <person name="Sun H."/>
            <person name="Tunlid A."/>
            <person name="Henrissat B."/>
            <person name="Grigoriev I.V."/>
            <person name="Hibbett D.S."/>
            <person name="Martin F."/>
        </authorList>
    </citation>
    <scope>NUCLEOTIDE SEQUENCE [LARGE SCALE GENOMIC DNA]</scope>
    <source>
        <strain evidence="2">F 1598</strain>
    </source>
</reference>
<evidence type="ECO:0000313" key="1">
    <source>
        <dbReference type="EMBL" id="KIM73883.1"/>
    </source>
</evidence>
<organism evidence="1 2">
    <name type="scientific">Piloderma croceum (strain F 1598)</name>
    <dbReference type="NCBI Taxonomy" id="765440"/>
    <lineage>
        <taxon>Eukaryota</taxon>
        <taxon>Fungi</taxon>
        <taxon>Dikarya</taxon>
        <taxon>Basidiomycota</taxon>
        <taxon>Agaricomycotina</taxon>
        <taxon>Agaricomycetes</taxon>
        <taxon>Agaricomycetidae</taxon>
        <taxon>Atheliales</taxon>
        <taxon>Atheliaceae</taxon>
        <taxon>Piloderma</taxon>
    </lineage>
</organism>
<dbReference type="EMBL" id="KN833071">
    <property type="protein sequence ID" value="KIM73883.1"/>
    <property type="molecule type" value="Genomic_DNA"/>
</dbReference>